<dbReference type="OrthoDB" id="8317736at2"/>
<dbReference type="RefSeq" id="WP_157320609.1">
    <property type="nucleotide sequence ID" value="NZ_BMFX01000009.1"/>
</dbReference>
<comment type="caution">
    <text evidence="3">The sequence shown here is derived from an EMBL/GenBank/DDBJ whole genome shotgun (WGS) entry which is preliminary data.</text>
</comment>
<feature type="signal peptide" evidence="2">
    <location>
        <begin position="1"/>
        <end position="31"/>
    </location>
</feature>
<proteinExistence type="predicted"/>
<dbReference type="InterPro" id="IPR006059">
    <property type="entry name" value="SBP"/>
</dbReference>
<dbReference type="PANTHER" id="PTHR43649">
    <property type="entry name" value="ARABINOSE-BINDING PROTEIN-RELATED"/>
    <property type="match status" value="1"/>
</dbReference>
<dbReference type="InterPro" id="IPR050490">
    <property type="entry name" value="Bact_solute-bd_prot1"/>
</dbReference>
<dbReference type="Pfam" id="PF01547">
    <property type="entry name" value="SBP_bac_1"/>
    <property type="match status" value="1"/>
</dbReference>
<dbReference type="PROSITE" id="PS51257">
    <property type="entry name" value="PROKAR_LIPOPROTEIN"/>
    <property type="match status" value="1"/>
</dbReference>
<keyword evidence="4" id="KW-1185">Reference proteome</keyword>
<evidence type="ECO:0000313" key="4">
    <source>
        <dbReference type="Proteomes" id="UP000460157"/>
    </source>
</evidence>
<evidence type="ECO:0000313" key="3">
    <source>
        <dbReference type="EMBL" id="MVT25012.1"/>
    </source>
</evidence>
<evidence type="ECO:0000256" key="1">
    <source>
        <dbReference type="SAM" id="MobiDB-lite"/>
    </source>
</evidence>
<organism evidence="3 4">
    <name type="scientific">Nesterenkonia alkaliphila</name>
    <dbReference type="NCBI Taxonomy" id="1463631"/>
    <lineage>
        <taxon>Bacteria</taxon>
        <taxon>Bacillati</taxon>
        <taxon>Actinomycetota</taxon>
        <taxon>Actinomycetes</taxon>
        <taxon>Micrococcales</taxon>
        <taxon>Micrococcaceae</taxon>
        <taxon>Nesterenkonia</taxon>
    </lineage>
</organism>
<feature type="chain" id="PRO_5029607623" evidence="2">
    <location>
        <begin position="32"/>
        <end position="458"/>
    </location>
</feature>
<name>A0A7K1UF04_9MICC</name>
<reference evidence="3 4" key="1">
    <citation type="submission" date="2019-12" db="EMBL/GenBank/DDBJ databases">
        <title>Nesterenkonia muleiensis sp. nov., a novel actinobacterium isolated from sap of Populus euphratica.</title>
        <authorList>
            <person name="Wang R."/>
        </authorList>
    </citation>
    <scope>NUCLEOTIDE SEQUENCE [LARGE SCALE GENOMIC DNA]</scope>
    <source>
        <strain evidence="3 4">F10</strain>
    </source>
</reference>
<dbReference type="PANTHER" id="PTHR43649:SF14">
    <property type="entry name" value="BLR3389 PROTEIN"/>
    <property type="match status" value="1"/>
</dbReference>
<dbReference type="Gene3D" id="3.40.190.10">
    <property type="entry name" value="Periplasmic binding protein-like II"/>
    <property type="match status" value="2"/>
</dbReference>
<gene>
    <name evidence="3" type="ORF">GNZ21_01300</name>
</gene>
<feature type="region of interest" description="Disordered" evidence="1">
    <location>
        <begin position="32"/>
        <end position="58"/>
    </location>
</feature>
<accession>A0A7K1UF04</accession>
<keyword evidence="2" id="KW-0732">Signal</keyword>
<dbReference type="EMBL" id="WRPM01000007">
    <property type="protein sequence ID" value="MVT25012.1"/>
    <property type="molecule type" value="Genomic_DNA"/>
</dbReference>
<protein>
    <submittedName>
        <fullName evidence="3">Extracellular solute-binding protein</fullName>
    </submittedName>
</protein>
<dbReference type="SUPFAM" id="SSF53850">
    <property type="entry name" value="Periplasmic binding protein-like II"/>
    <property type="match status" value="1"/>
</dbReference>
<sequence length="458" mass="47985">MTTHTWRRRGAAALSVLALGLLAGCGGGADADDDNGGAEDSDNGSENGSDNGGSASGEDVTITWWHNATGDPLNQFWEDVAQEFMDENTHVTIEVTAYQNEELQGTLIPNQLRAGDGLDLYQSWGAGELADQVAAGYVMDVSDAVADAAEAIGGTVAPWEVEGAVYGLPYSFGLSGFWYNTELFEEAGIDAPPETLSELYDAIEALKAADITPIAVGAGDGWPAAHYWYQFALKSCDPDVLQDAQLNLDFSDGCFVEAGELLQEFIDTEPFQDGYLATSAQQGAGSSAGMVATGNAAMELMGHWNPGVMGGILQEETGDEEATPPEFLDWFNFPAIEGSAGDPTAGLGGGDGFSCTAWAPPECADFLAYIVSEDVQIRFAETGAGIPVTPGAEAGIEDENLLAVFDALSNATYIQLWLDTAYGNNVGGAMNEAIVNLFGGQGDPESIPDAMNTAAEQQ</sequence>
<evidence type="ECO:0000256" key="2">
    <source>
        <dbReference type="SAM" id="SignalP"/>
    </source>
</evidence>
<dbReference type="Proteomes" id="UP000460157">
    <property type="component" value="Unassembled WGS sequence"/>
</dbReference>
<feature type="compositionally biased region" description="Acidic residues" evidence="1">
    <location>
        <begin position="32"/>
        <end position="43"/>
    </location>
</feature>
<dbReference type="AlphaFoldDB" id="A0A7K1UF04"/>